<dbReference type="EC" id="3.1.-.-" evidence="6"/>
<dbReference type="AlphaFoldDB" id="A0A2K4MT73"/>
<dbReference type="GO" id="GO:0004519">
    <property type="term" value="F:endonuclease activity"/>
    <property type="evidence" value="ECO:0007669"/>
    <property type="project" value="UniProtKB-KW"/>
</dbReference>
<dbReference type="RefSeq" id="WP_103317336.1">
    <property type="nucleotide sequence ID" value="NZ_PPTF01000010.1"/>
</dbReference>
<dbReference type="Proteomes" id="UP000236416">
    <property type="component" value="Unassembled WGS sequence"/>
</dbReference>
<dbReference type="Gene3D" id="3.40.960.10">
    <property type="entry name" value="VSR Endonuclease"/>
    <property type="match status" value="1"/>
</dbReference>
<evidence type="ECO:0000256" key="6">
    <source>
        <dbReference type="PIRNR" id="PIRNR018267"/>
    </source>
</evidence>
<dbReference type="EMBL" id="PPTF01000010">
    <property type="protein sequence ID" value="POB00312.1"/>
    <property type="molecule type" value="Genomic_DNA"/>
</dbReference>
<keyword evidence="4 6" id="KW-0378">Hydrolase</keyword>
<dbReference type="InterPro" id="IPR004603">
    <property type="entry name" value="DNA_mismatch_endonuc_vsr"/>
</dbReference>
<evidence type="ECO:0000256" key="1">
    <source>
        <dbReference type="ARBA" id="ARBA00022722"/>
    </source>
</evidence>
<dbReference type="GO" id="GO:0006298">
    <property type="term" value="P:mismatch repair"/>
    <property type="evidence" value="ECO:0007669"/>
    <property type="project" value="UniProtKB-UniRule"/>
</dbReference>
<evidence type="ECO:0000313" key="8">
    <source>
        <dbReference type="Proteomes" id="UP000236416"/>
    </source>
</evidence>
<evidence type="ECO:0000256" key="4">
    <source>
        <dbReference type="ARBA" id="ARBA00022801"/>
    </source>
</evidence>
<evidence type="ECO:0000313" key="7">
    <source>
        <dbReference type="EMBL" id="POB00312.1"/>
    </source>
</evidence>
<keyword evidence="2 6" id="KW-0255">Endonuclease</keyword>
<comment type="similarity">
    <text evidence="6">Belongs to the vsr family.</text>
</comment>
<dbReference type="PIRSF" id="PIRSF018267">
    <property type="entry name" value="VSR_endonuc"/>
    <property type="match status" value="1"/>
</dbReference>
<organism evidence="7 8">
    <name type="scientific">Chromobacterium sinusclupearum</name>
    <dbReference type="NCBI Taxonomy" id="2077146"/>
    <lineage>
        <taxon>Bacteria</taxon>
        <taxon>Pseudomonadati</taxon>
        <taxon>Pseudomonadota</taxon>
        <taxon>Betaproteobacteria</taxon>
        <taxon>Neisseriales</taxon>
        <taxon>Chromobacteriaceae</taxon>
        <taxon>Chromobacterium</taxon>
    </lineage>
</organism>
<proteinExistence type="inferred from homology"/>
<reference evidence="7 8" key="1">
    <citation type="submission" date="2018-01" db="EMBL/GenBank/DDBJ databases">
        <title>Genomic Sequence of Chromobacterium MWU13-2610 from wild cranberry bogs within the Cape Cod National Seashore.</title>
        <authorList>
            <person name="O'Hara-Hanley K."/>
            <person name="Soby S."/>
            <person name="Harrison A."/>
        </authorList>
    </citation>
    <scope>NUCLEOTIDE SEQUENCE [LARGE SCALE GENOMIC DNA]</scope>
    <source>
        <strain evidence="7 8">MWU13-2610</strain>
    </source>
</reference>
<evidence type="ECO:0000256" key="3">
    <source>
        <dbReference type="ARBA" id="ARBA00022763"/>
    </source>
</evidence>
<sequence length="138" mass="16412">MTDIVDTRTRSRMMSAIKGRDTAPEMVVKRFLHRFGFRFRLHKKQLPGRPDLVLPRWHAVIFVHGCFWHRHQGCKFATTPATRPDFWQRKFAANVQRDERQVRELKALGWKVAVIWECEVGSEDRLRRLVEEITNEEG</sequence>
<comment type="caution">
    <text evidence="7">The sequence shown here is derived from an EMBL/GenBank/DDBJ whole genome shotgun (WGS) entry which is preliminary data.</text>
</comment>
<keyword evidence="8" id="KW-1185">Reference proteome</keyword>
<evidence type="ECO:0000256" key="2">
    <source>
        <dbReference type="ARBA" id="ARBA00022759"/>
    </source>
</evidence>
<dbReference type="NCBIfam" id="TIGR00632">
    <property type="entry name" value="vsr"/>
    <property type="match status" value="1"/>
</dbReference>
<gene>
    <name evidence="7" type="ORF">C2134_02630</name>
</gene>
<dbReference type="InterPro" id="IPR011335">
    <property type="entry name" value="Restrct_endonuc-II-like"/>
</dbReference>
<dbReference type="Pfam" id="PF03852">
    <property type="entry name" value="Vsr"/>
    <property type="match status" value="1"/>
</dbReference>
<accession>A0A2K4MT73</accession>
<comment type="function">
    <text evidence="6">May nick specific sequences that contain T:G mispairs resulting from m5C-deamination.</text>
</comment>
<keyword evidence="3 6" id="KW-0227">DNA damage</keyword>
<dbReference type="CDD" id="cd00221">
    <property type="entry name" value="Vsr"/>
    <property type="match status" value="1"/>
</dbReference>
<protein>
    <recommendedName>
        <fullName evidence="6">Very short patch repair endonuclease</fullName>
        <ecNumber evidence="6">3.1.-.-</ecNumber>
    </recommendedName>
</protein>
<evidence type="ECO:0000256" key="5">
    <source>
        <dbReference type="ARBA" id="ARBA00023204"/>
    </source>
</evidence>
<dbReference type="GO" id="GO:0016787">
    <property type="term" value="F:hydrolase activity"/>
    <property type="evidence" value="ECO:0007669"/>
    <property type="project" value="UniProtKB-KW"/>
</dbReference>
<dbReference type="SUPFAM" id="SSF52980">
    <property type="entry name" value="Restriction endonuclease-like"/>
    <property type="match status" value="1"/>
</dbReference>
<keyword evidence="1 6" id="KW-0540">Nuclease</keyword>
<keyword evidence="5 6" id="KW-0234">DNA repair</keyword>
<name>A0A2K4MT73_9NEIS</name>